<dbReference type="PROSITE" id="PS50157">
    <property type="entry name" value="ZINC_FINGER_C2H2_2"/>
    <property type="match status" value="1"/>
</dbReference>
<accession>A0A0J6FQ87</accession>
<proteinExistence type="predicted"/>
<dbReference type="SUPFAM" id="SSF57667">
    <property type="entry name" value="beta-beta-alpha zinc fingers"/>
    <property type="match status" value="1"/>
</dbReference>
<dbReference type="InterPro" id="IPR013087">
    <property type="entry name" value="Znf_C2H2_type"/>
</dbReference>
<keyword evidence="1" id="KW-0862">Zinc</keyword>
<evidence type="ECO:0000259" key="2">
    <source>
        <dbReference type="PROSITE" id="PS50157"/>
    </source>
</evidence>
<reference evidence="3 4" key="1">
    <citation type="submission" date="2007-06" db="EMBL/GenBank/DDBJ databases">
        <title>The Genome Sequence of Coccidioides posadasii RMSCC_3488.</title>
        <authorList>
            <consortium name="Coccidioides Genome Resources Consortium"/>
            <consortium name="The Broad Institute Genome Sequencing Platform"/>
            <person name="Henn M.R."/>
            <person name="Sykes S."/>
            <person name="Young S."/>
            <person name="Jaffe D."/>
            <person name="Berlin A."/>
            <person name="Alvarez P."/>
            <person name="Butler J."/>
            <person name="Gnerre S."/>
            <person name="Grabherr M."/>
            <person name="Mauceli E."/>
            <person name="Brockman W."/>
            <person name="Kodira C."/>
            <person name="Alvarado L."/>
            <person name="Zeng Q."/>
            <person name="Crawford M."/>
            <person name="Antoine C."/>
            <person name="Devon K."/>
            <person name="Galgiani J."/>
            <person name="Orsborn K."/>
            <person name="Lewis M.L."/>
            <person name="Nusbaum C."/>
            <person name="Galagan J."/>
            <person name="Birren B."/>
        </authorList>
    </citation>
    <scope>NUCLEOTIDE SEQUENCE [LARGE SCALE GENOMIC DNA]</scope>
    <source>
        <strain evidence="3 4">RMSCC 3488</strain>
    </source>
</reference>
<protein>
    <recommendedName>
        <fullName evidence="2">C2H2-type domain-containing protein</fullName>
    </recommendedName>
</protein>
<dbReference type="PROSITE" id="PS00028">
    <property type="entry name" value="ZINC_FINGER_C2H2_1"/>
    <property type="match status" value="1"/>
</dbReference>
<reference evidence="4" key="2">
    <citation type="journal article" date="2009" name="Genome Res.">
        <title>Comparative genomic analyses of the human fungal pathogens Coccidioides and their relatives.</title>
        <authorList>
            <person name="Sharpton T.J."/>
            <person name="Stajich J.E."/>
            <person name="Rounsley S.D."/>
            <person name="Gardner M.J."/>
            <person name="Wortman J.R."/>
            <person name="Jordar V.S."/>
            <person name="Maiti R."/>
            <person name="Kodira C.D."/>
            <person name="Neafsey D.E."/>
            <person name="Zeng Q."/>
            <person name="Hung C.-Y."/>
            <person name="McMahan C."/>
            <person name="Muszewska A."/>
            <person name="Grynberg M."/>
            <person name="Mandel M.A."/>
            <person name="Kellner E.M."/>
            <person name="Barker B.M."/>
            <person name="Galgiani J.N."/>
            <person name="Orbach M.J."/>
            <person name="Kirkland T.N."/>
            <person name="Cole G.T."/>
            <person name="Henn M.R."/>
            <person name="Birren B.W."/>
            <person name="Taylor J.W."/>
        </authorList>
    </citation>
    <scope>NUCLEOTIDE SEQUENCE [LARGE SCALE GENOMIC DNA]</scope>
    <source>
        <strain evidence="4">RMSCC 3488</strain>
    </source>
</reference>
<feature type="domain" description="C2H2-type" evidence="2">
    <location>
        <begin position="105"/>
        <end position="135"/>
    </location>
</feature>
<evidence type="ECO:0000313" key="4">
    <source>
        <dbReference type="Proteomes" id="UP000054567"/>
    </source>
</evidence>
<gene>
    <name evidence="3" type="ORF">CPAG_07456</name>
</gene>
<dbReference type="Proteomes" id="UP000054567">
    <property type="component" value="Unassembled WGS sequence"/>
</dbReference>
<dbReference type="EMBL" id="DS268113">
    <property type="protein sequence ID" value="KMM71149.1"/>
    <property type="molecule type" value="Genomic_DNA"/>
</dbReference>
<dbReference type="GO" id="GO:0008270">
    <property type="term" value="F:zinc ion binding"/>
    <property type="evidence" value="ECO:0007669"/>
    <property type="project" value="UniProtKB-KW"/>
</dbReference>
<organism evidence="3 4">
    <name type="scientific">Coccidioides posadasii RMSCC 3488</name>
    <dbReference type="NCBI Taxonomy" id="454284"/>
    <lineage>
        <taxon>Eukaryota</taxon>
        <taxon>Fungi</taxon>
        <taxon>Dikarya</taxon>
        <taxon>Ascomycota</taxon>
        <taxon>Pezizomycotina</taxon>
        <taxon>Eurotiomycetes</taxon>
        <taxon>Eurotiomycetidae</taxon>
        <taxon>Onygenales</taxon>
        <taxon>Onygenaceae</taxon>
        <taxon>Coccidioides</taxon>
    </lineage>
</organism>
<evidence type="ECO:0000313" key="3">
    <source>
        <dbReference type="EMBL" id="KMM71149.1"/>
    </source>
</evidence>
<sequence length="257" mass="29114">MPLLTYSSKQHKINALRDAPLKHDALAFLKAKIVQQQSTITELTEIASKQQSTINKLTMINSRQLSTITKLTATAIQQLTGPVQQQISISTSKQDQTSKKCTKRYQCPLPKCSSTFARSSNLNDHLKKKHRAMYDKLNPSNGPHCNAQVKRSILHHLSDQHPELLPGFTAEVLNVDFPAIKKLPQGFELFGVEYLKTLKFPPAKANRVHHSLSCINPQLPSKPHEILDHAPSGRWQTHKRYTAQREHAGRSWQRIKL</sequence>
<evidence type="ECO:0000256" key="1">
    <source>
        <dbReference type="PROSITE-ProRule" id="PRU00042"/>
    </source>
</evidence>
<keyword evidence="1" id="KW-0863">Zinc-finger</keyword>
<dbReference type="VEuPathDB" id="FungiDB:CPAG_07456"/>
<dbReference type="Gene3D" id="3.30.160.60">
    <property type="entry name" value="Classic Zinc Finger"/>
    <property type="match status" value="1"/>
</dbReference>
<dbReference type="InterPro" id="IPR036236">
    <property type="entry name" value="Znf_C2H2_sf"/>
</dbReference>
<name>A0A0J6FQ87_COCPO</name>
<keyword evidence="1" id="KW-0479">Metal-binding</keyword>
<dbReference type="AlphaFoldDB" id="A0A0J6FQ87"/>
<reference evidence="4" key="3">
    <citation type="journal article" date="2010" name="Genome Res.">
        <title>Population genomic sequencing of Coccidioides fungi reveals recent hybridization and transposon control.</title>
        <authorList>
            <person name="Neafsey D.E."/>
            <person name="Barker B.M."/>
            <person name="Sharpton T.J."/>
            <person name="Stajich J.E."/>
            <person name="Park D.J."/>
            <person name="Whiston E."/>
            <person name="Hung C.-Y."/>
            <person name="McMahan C."/>
            <person name="White J."/>
            <person name="Sykes S."/>
            <person name="Heiman D."/>
            <person name="Young S."/>
            <person name="Zeng Q."/>
            <person name="Abouelleil A."/>
            <person name="Aftuck L."/>
            <person name="Bessette D."/>
            <person name="Brown A."/>
            <person name="FitzGerald M."/>
            <person name="Lui A."/>
            <person name="Macdonald J.P."/>
            <person name="Priest M."/>
            <person name="Orbach M.J."/>
            <person name="Galgiani J.N."/>
            <person name="Kirkland T.N."/>
            <person name="Cole G.T."/>
            <person name="Birren B.W."/>
            <person name="Henn M.R."/>
            <person name="Taylor J.W."/>
            <person name="Rounsley S.D."/>
        </authorList>
    </citation>
    <scope>NUCLEOTIDE SEQUENCE [LARGE SCALE GENOMIC DNA]</scope>
    <source>
        <strain evidence="4">RMSCC 3488</strain>
    </source>
</reference>